<feature type="transmembrane region" description="Helical" evidence="1">
    <location>
        <begin position="59"/>
        <end position="80"/>
    </location>
</feature>
<accession>A0A5E6MF76</accession>
<feature type="transmembrane region" description="Helical" evidence="1">
    <location>
        <begin position="229"/>
        <end position="251"/>
    </location>
</feature>
<keyword evidence="1" id="KW-0812">Transmembrane</keyword>
<dbReference type="AlphaFoldDB" id="A0A5E6MF76"/>
<organism evidence="2 3">
    <name type="scientific">Methylacidimicrobium tartarophylax</name>
    <dbReference type="NCBI Taxonomy" id="1041768"/>
    <lineage>
        <taxon>Bacteria</taxon>
        <taxon>Pseudomonadati</taxon>
        <taxon>Verrucomicrobiota</taxon>
        <taxon>Methylacidimicrobium</taxon>
    </lineage>
</organism>
<evidence type="ECO:0000256" key="1">
    <source>
        <dbReference type="SAM" id="Phobius"/>
    </source>
</evidence>
<sequence length="258" mass="28776">MLIDLLAVTTSCILLFLVETTGKFVVACAVAVFLAGGCWWLASNYTKLWNLLFHANPVHHLFCGIAALATLATVLLFFALSQAKTAGEKFVNLWVVTLQANQAWKTATFQDARKTVWQLGQESHDPAIWYDRNGSPIVPLDNPRTKFVVAKVYANSAARNFQRLHPFLSWILSVRVGAAEEAVSRDVQQYLSVPGNGIYPDTRAIGIVAEYVKQELDQQTPKLVPRLRLILLLLFLAVQSVPFTMIGWAAYEDIQVRT</sequence>
<evidence type="ECO:0000313" key="3">
    <source>
        <dbReference type="Proteomes" id="UP000334923"/>
    </source>
</evidence>
<keyword evidence="1" id="KW-0472">Membrane</keyword>
<keyword evidence="1" id="KW-1133">Transmembrane helix</keyword>
<keyword evidence="3" id="KW-1185">Reference proteome</keyword>
<dbReference type="RefSeq" id="WP_142659132.1">
    <property type="nucleotide sequence ID" value="NZ_CABFVA020000010.1"/>
</dbReference>
<dbReference type="Proteomes" id="UP000334923">
    <property type="component" value="Unassembled WGS sequence"/>
</dbReference>
<name>A0A5E6MF76_9BACT</name>
<reference evidence="2 3" key="1">
    <citation type="submission" date="2019-09" db="EMBL/GenBank/DDBJ databases">
        <authorList>
            <person name="Cremers G."/>
        </authorList>
    </citation>
    <scope>NUCLEOTIDE SEQUENCE [LARGE SCALE GENOMIC DNA]</scope>
    <source>
        <strain evidence="2">4A</strain>
    </source>
</reference>
<protein>
    <submittedName>
        <fullName evidence="2">Uncharacterized protein</fullName>
    </submittedName>
</protein>
<gene>
    <name evidence="2" type="ORF">MAMT_00262</name>
</gene>
<dbReference type="OrthoDB" id="188925at2"/>
<dbReference type="EMBL" id="CABFVA020000010">
    <property type="protein sequence ID" value="VVM04718.1"/>
    <property type="molecule type" value="Genomic_DNA"/>
</dbReference>
<evidence type="ECO:0000313" key="2">
    <source>
        <dbReference type="EMBL" id="VVM04718.1"/>
    </source>
</evidence>
<proteinExistence type="predicted"/>